<organism evidence="1 2">
    <name type="scientific">Mycena citricolor</name>
    <dbReference type="NCBI Taxonomy" id="2018698"/>
    <lineage>
        <taxon>Eukaryota</taxon>
        <taxon>Fungi</taxon>
        <taxon>Dikarya</taxon>
        <taxon>Basidiomycota</taxon>
        <taxon>Agaricomycotina</taxon>
        <taxon>Agaricomycetes</taxon>
        <taxon>Agaricomycetidae</taxon>
        <taxon>Agaricales</taxon>
        <taxon>Marasmiineae</taxon>
        <taxon>Mycenaceae</taxon>
        <taxon>Mycena</taxon>
    </lineage>
</organism>
<dbReference type="AlphaFoldDB" id="A0AAD2H7I1"/>
<reference evidence="1" key="1">
    <citation type="submission" date="2023-11" db="EMBL/GenBank/DDBJ databases">
        <authorList>
            <person name="De Vega J J."/>
            <person name="De Vega J J."/>
        </authorList>
    </citation>
    <scope>NUCLEOTIDE SEQUENCE</scope>
</reference>
<comment type="caution">
    <text evidence="1">The sequence shown here is derived from an EMBL/GenBank/DDBJ whole genome shotgun (WGS) entry which is preliminary data.</text>
</comment>
<name>A0AAD2H7I1_9AGAR</name>
<proteinExistence type="predicted"/>
<dbReference type="EMBL" id="CAVNYO010000149">
    <property type="protein sequence ID" value="CAK5269555.1"/>
    <property type="molecule type" value="Genomic_DNA"/>
</dbReference>
<evidence type="ECO:0000313" key="1">
    <source>
        <dbReference type="EMBL" id="CAK5269555.1"/>
    </source>
</evidence>
<gene>
    <name evidence="1" type="ORF">MYCIT1_LOCUS13381</name>
</gene>
<dbReference type="Proteomes" id="UP001295794">
    <property type="component" value="Unassembled WGS sequence"/>
</dbReference>
<keyword evidence="2" id="KW-1185">Reference proteome</keyword>
<protein>
    <submittedName>
        <fullName evidence="1">Uncharacterized protein</fullName>
    </submittedName>
</protein>
<accession>A0AAD2H7I1</accession>
<evidence type="ECO:0000313" key="2">
    <source>
        <dbReference type="Proteomes" id="UP001295794"/>
    </source>
</evidence>
<sequence>MLCGRPPPPSRLKYPGVHPGTAANHAARFTTSAVHASSALFSTSITGLSVPPTTRCAWAMIAAICFDVALSGNVKFAVKPSCERPGRKNMLGNPLDAIPCSVPQPSSIHLSSMSLPFAPVMRHVPREAGLPVPAAKVTTYPVLRTSTSTGYSIPLATTPFADSASTPFPSVSTRVTFGRLNAGRYSSWNVGRLHQTGYHALSFAAVSGSFTISSTRARTRSARGKSKLCSFAICSGIFSGVTIPGAPMIPQYAGIWHHASDTRSGPSSGSLINIAL</sequence>